<dbReference type="EC" id="2.7.7.4" evidence="1"/>
<dbReference type="InterPro" id="IPR050100">
    <property type="entry name" value="TRAFAC_GTPase_members"/>
</dbReference>
<dbReference type="PROSITE" id="PS00301">
    <property type="entry name" value="G_TR_1"/>
    <property type="match status" value="1"/>
</dbReference>
<name>A0A066ZR88_HYDMR</name>
<dbReference type="InterPro" id="IPR009000">
    <property type="entry name" value="Transl_B-barrel_sf"/>
</dbReference>
<accession>A0A066ZR88</accession>
<evidence type="ECO:0000259" key="7">
    <source>
        <dbReference type="PROSITE" id="PS51722"/>
    </source>
</evidence>
<proteinExistence type="predicted"/>
<dbReference type="AlphaFoldDB" id="A0A066ZR88"/>
<keyword evidence="9" id="KW-1185">Reference proteome</keyword>
<dbReference type="InterPro" id="IPR005225">
    <property type="entry name" value="Small_GTP-bd"/>
</dbReference>
<evidence type="ECO:0000256" key="6">
    <source>
        <dbReference type="ARBA" id="ARBA00023134"/>
    </source>
</evidence>
<dbReference type="CDD" id="cd04166">
    <property type="entry name" value="CysN_ATPS"/>
    <property type="match status" value="1"/>
</dbReference>
<dbReference type="SUPFAM" id="SSF50447">
    <property type="entry name" value="Translation proteins"/>
    <property type="match status" value="1"/>
</dbReference>
<evidence type="ECO:0000256" key="2">
    <source>
        <dbReference type="ARBA" id="ARBA00022679"/>
    </source>
</evidence>
<dbReference type="GO" id="GO:0003924">
    <property type="term" value="F:GTPase activity"/>
    <property type="evidence" value="ECO:0007669"/>
    <property type="project" value="InterPro"/>
</dbReference>
<evidence type="ECO:0000256" key="5">
    <source>
        <dbReference type="ARBA" id="ARBA00022840"/>
    </source>
</evidence>
<keyword evidence="4" id="KW-0547">Nucleotide-binding</keyword>
<dbReference type="SUPFAM" id="SSF52540">
    <property type="entry name" value="P-loop containing nucleoside triphosphate hydrolases"/>
    <property type="match status" value="1"/>
</dbReference>
<keyword evidence="6" id="KW-0342">GTP-binding</keyword>
<dbReference type="InterPro" id="IPR044139">
    <property type="entry name" value="CysN_NoDQ_III"/>
</dbReference>
<keyword evidence="2 8" id="KW-0808">Transferase</keyword>
<reference evidence="8 9" key="1">
    <citation type="submission" date="2014-04" db="EMBL/GenBank/DDBJ databases">
        <title>Draft genome sequence of Hydrogenovibrio marinus MH-110, a model organism for aerobic H2 metabolism.</title>
        <authorList>
            <person name="Cha H.J."/>
            <person name="Jo B.H."/>
            <person name="Hwang B.H."/>
        </authorList>
    </citation>
    <scope>NUCLEOTIDE SEQUENCE [LARGE SCALE GENOMIC DNA]</scope>
    <source>
        <strain evidence="8 9">MH-110</strain>
    </source>
</reference>
<keyword evidence="5" id="KW-0067">ATP-binding</keyword>
<dbReference type="InterPro" id="IPR044138">
    <property type="entry name" value="CysN_II"/>
</dbReference>
<keyword evidence="3 8" id="KW-0548">Nucleotidyltransferase</keyword>
<dbReference type="GO" id="GO:0004781">
    <property type="term" value="F:sulfate adenylyltransferase (ATP) activity"/>
    <property type="evidence" value="ECO:0007669"/>
    <property type="project" value="UniProtKB-EC"/>
</dbReference>
<dbReference type="FunFam" id="3.40.50.300:FF:000119">
    <property type="entry name" value="Sulfate adenylyltransferase subunit 1"/>
    <property type="match status" value="1"/>
</dbReference>
<protein>
    <recommendedName>
        <fullName evidence="1">sulfate adenylyltransferase</fullName>
        <ecNumber evidence="1">2.7.7.4</ecNumber>
    </recommendedName>
</protein>
<dbReference type="GO" id="GO:0005525">
    <property type="term" value="F:GTP binding"/>
    <property type="evidence" value="ECO:0007669"/>
    <property type="project" value="UniProtKB-KW"/>
</dbReference>
<dbReference type="InterPro" id="IPR027417">
    <property type="entry name" value="P-loop_NTPase"/>
</dbReference>
<dbReference type="STRING" id="28885.EI16_00135"/>
<dbReference type="PANTHER" id="PTHR23115">
    <property type="entry name" value="TRANSLATION FACTOR"/>
    <property type="match status" value="1"/>
</dbReference>
<evidence type="ECO:0000256" key="3">
    <source>
        <dbReference type="ARBA" id="ARBA00022695"/>
    </source>
</evidence>
<dbReference type="Gene3D" id="2.40.30.10">
    <property type="entry name" value="Translation factors"/>
    <property type="match status" value="2"/>
</dbReference>
<comment type="caution">
    <text evidence="8">The sequence shown here is derived from an EMBL/GenBank/DDBJ whole genome shotgun (WGS) entry which is preliminary data.</text>
</comment>
<dbReference type="NCBIfam" id="TIGR02034">
    <property type="entry name" value="CysN"/>
    <property type="match status" value="1"/>
</dbReference>
<dbReference type="EMBL" id="JMIU01000001">
    <property type="protein sequence ID" value="KDN94764.1"/>
    <property type="molecule type" value="Genomic_DNA"/>
</dbReference>
<dbReference type="InterPro" id="IPR054696">
    <property type="entry name" value="GTP-eEF1A_C"/>
</dbReference>
<dbReference type="InterPro" id="IPR011779">
    <property type="entry name" value="SO4_adenylTrfase_lsu"/>
</dbReference>
<dbReference type="InterPro" id="IPR031157">
    <property type="entry name" value="G_TR_CS"/>
</dbReference>
<dbReference type="Pfam" id="PF22594">
    <property type="entry name" value="GTP-eEF1A_C"/>
    <property type="match status" value="1"/>
</dbReference>
<feature type="domain" description="Tr-type G" evidence="7">
    <location>
        <begin position="19"/>
        <end position="232"/>
    </location>
</feature>
<dbReference type="GO" id="GO:0005524">
    <property type="term" value="F:ATP binding"/>
    <property type="evidence" value="ECO:0007669"/>
    <property type="project" value="UniProtKB-KW"/>
</dbReference>
<dbReference type="PROSITE" id="PS51722">
    <property type="entry name" value="G_TR_2"/>
    <property type="match status" value="1"/>
</dbReference>
<dbReference type="CDD" id="cd04095">
    <property type="entry name" value="CysN_NoDQ_III"/>
    <property type="match status" value="1"/>
</dbReference>
<dbReference type="InterPro" id="IPR009001">
    <property type="entry name" value="Transl_elong_EF1A/Init_IF2_C"/>
</dbReference>
<dbReference type="InterPro" id="IPR041757">
    <property type="entry name" value="CysN_GTP-bd"/>
</dbReference>
<gene>
    <name evidence="8" type="ORF">EI16_00135</name>
</gene>
<dbReference type="GO" id="GO:0006790">
    <property type="term" value="P:sulfur compound metabolic process"/>
    <property type="evidence" value="ECO:0007669"/>
    <property type="project" value="InterPro"/>
</dbReference>
<dbReference type="PRINTS" id="PR00315">
    <property type="entry name" value="ELONGATNFCT"/>
</dbReference>
<dbReference type="NCBIfam" id="TIGR00231">
    <property type="entry name" value="small_GTP"/>
    <property type="match status" value="1"/>
</dbReference>
<evidence type="ECO:0000313" key="9">
    <source>
        <dbReference type="Proteomes" id="UP000027341"/>
    </source>
</evidence>
<dbReference type="RefSeq" id="WP_029908199.1">
    <property type="nucleotide sequence ID" value="NZ_AP020335.1"/>
</dbReference>
<evidence type="ECO:0000256" key="4">
    <source>
        <dbReference type="ARBA" id="ARBA00022741"/>
    </source>
</evidence>
<dbReference type="InterPro" id="IPR000795">
    <property type="entry name" value="T_Tr_GTP-bd_dom"/>
</dbReference>
<sequence length="467" mass="52837">MSESQAIDIRNYLQQHRSKSLMRLLICGSVDDGKSTLLGRLLFDSHQLYEDQLQGLHHDVKGKNAEGDLELAMLVDGLQAEREQGITIDVAYRFFSTDKRKFIIADTPGHEQYTRNMVTGASTAEAAILLVDARYGVQSQTRRHAFICHALGIRNWIVAINKMDLVNYDEQVFDAIQRELETISQTLGGVSSYSIPVSALKGENTLEKGDKMPWYQGEALLPYLENLSVEAVSEPAPNRFSVQWVNRPNADFRGYSGTVQSGCLQFGQAVKIYPGEQRSRIKRLVTFDGDLDVAEAGQAVTVVLQDERDISRGDWIIPETEEVGFSNCFDAHLVWFDEQRMQEGQSFYIKFAARQTEACVSKVDHKIDINRYEREPASGLQMNEIGLVSIELAESTLLDCYRKGIGAFILIDRFSNATVAAGMIREIRQKKQQQFSDFELELNALMRKHFPHWHIRDLPRSAGESDD</sequence>
<dbReference type="Proteomes" id="UP000027341">
    <property type="component" value="Unassembled WGS sequence"/>
</dbReference>
<evidence type="ECO:0000313" key="8">
    <source>
        <dbReference type="EMBL" id="KDN94764.1"/>
    </source>
</evidence>
<evidence type="ECO:0000256" key="1">
    <source>
        <dbReference type="ARBA" id="ARBA00012391"/>
    </source>
</evidence>
<dbReference type="Pfam" id="PF00009">
    <property type="entry name" value="GTP_EFTU"/>
    <property type="match status" value="1"/>
</dbReference>
<dbReference type="NCBIfam" id="NF003478">
    <property type="entry name" value="PRK05124.1"/>
    <property type="match status" value="1"/>
</dbReference>
<organism evidence="8 9">
    <name type="scientific">Hydrogenovibrio marinus</name>
    <dbReference type="NCBI Taxonomy" id="28885"/>
    <lineage>
        <taxon>Bacteria</taxon>
        <taxon>Pseudomonadati</taxon>
        <taxon>Pseudomonadota</taxon>
        <taxon>Gammaproteobacteria</taxon>
        <taxon>Thiotrichales</taxon>
        <taxon>Piscirickettsiaceae</taxon>
        <taxon>Hydrogenovibrio</taxon>
    </lineage>
</organism>
<dbReference type="CDD" id="cd03695">
    <property type="entry name" value="CysN_NodQ_II"/>
    <property type="match status" value="1"/>
</dbReference>
<dbReference type="SUPFAM" id="SSF50465">
    <property type="entry name" value="EF-Tu/eEF-1alpha/eIF2-gamma C-terminal domain"/>
    <property type="match status" value="1"/>
</dbReference>
<dbReference type="Gene3D" id="3.40.50.300">
    <property type="entry name" value="P-loop containing nucleotide triphosphate hydrolases"/>
    <property type="match status" value="1"/>
</dbReference>